<dbReference type="AlphaFoldDB" id="A0A1Y1IRU6"/>
<keyword evidence="4" id="KW-1185">Reference proteome</keyword>
<name>A0A1Y1IRU6_KLENI</name>
<sequence>SPSPSESPTPSPSSSPEPSPSSSPSPSVSPSPSPSAAPAPLPSLAPAIPCDPLTKSFCSGQNGGASYRIATVGATTPTFDQEGSFSNASLATPITINIVDFGKASLPAPARTSVSSEAYVDGFALSMTQESSVFGTVFYEPQEGTVTFSVTGPAPDGFVYMIEGFQAMGCSPADAWQAAVNGTAGACSWAHTAAGLYAQFDPVTLTAGTGGIPPAQWNGIYVLQLQSVAEVEVPSSSQEVDPQTTGEIQGAAGSVQFGGEFAYSATVDGDESISAFAAYFPGEMTPVGGESSARRRARALLAAGGTVTVKVASGLLFLKRGNNSYAPAKGALEFRGVGDRWVTSFFVSVHQYTDCAPGQFNKVASFANCTWAVVPNDISLTYNATAQKMALGNLGSTTWNSVYMLSAVMAISSPPSPLAPPPPPPAAVKSGGIGGIGIIIVACIAGGCIVVGLPLLAIGSRRRRNRSEEHQQR</sequence>
<gene>
    <name evidence="3" type="ORF">KFL_007730040</name>
</gene>
<keyword evidence="2" id="KW-1133">Transmembrane helix</keyword>
<keyword evidence="2" id="KW-0472">Membrane</keyword>
<keyword evidence="2" id="KW-0812">Transmembrane</keyword>
<accession>A0A1Y1IRU6</accession>
<dbReference type="Proteomes" id="UP000054558">
    <property type="component" value="Unassembled WGS sequence"/>
</dbReference>
<feature type="non-terminal residue" evidence="3">
    <location>
        <position position="1"/>
    </location>
</feature>
<feature type="region of interest" description="Disordered" evidence="1">
    <location>
        <begin position="1"/>
        <end position="40"/>
    </location>
</feature>
<evidence type="ECO:0000256" key="1">
    <source>
        <dbReference type="SAM" id="MobiDB-lite"/>
    </source>
</evidence>
<evidence type="ECO:0000313" key="3">
    <source>
        <dbReference type="EMBL" id="GAQ91367.1"/>
    </source>
</evidence>
<dbReference type="OMA" id="CIAGGCI"/>
<proteinExistence type="predicted"/>
<protein>
    <submittedName>
        <fullName evidence="3">Uncharacterized protein</fullName>
    </submittedName>
</protein>
<feature type="transmembrane region" description="Helical" evidence="2">
    <location>
        <begin position="433"/>
        <end position="458"/>
    </location>
</feature>
<evidence type="ECO:0000256" key="2">
    <source>
        <dbReference type="SAM" id="Phobius"/>
    </source>
</evidence>
<dbReference type="EMBL" id="DF237722">
    <property type="protein sequence ID" value="GAQ91367.1"/>
    <property type="molecule type" value="Genomic_DNA"/>
</dbReference>
<reference evidence="3 4" key="1">
    <citation type="journal article" date="2014" name="Nat. Commun.">
        <title>Klebsormidium flaccidum genome reveals primary factors for plant terrestrial adaptation.</title>
        <authorList>
            <person name="Hori K."/>
            <person name="Maruyama F."/>
            <person name="Fujisawa T."/>
            <person name="Togashi T."/>
            <person name="Yamamoto N."/>
            <person name="Seo M."/>
            <person name="Sato S."/>
            <person name="Yamada T."/>
            <person name="Mori H."/>
            <person name="Tajima N."/>
            <person name="Moriyama T."/>
            <person name="Ikeuchi M."/>
            <person name="Watanabe M."/>
            <person name="Wada H."/>
            <person name="Kobayashi K."/>
            <person name="Saito M."/>
            <person name="Masuda T."/>
            <person name="Sasaki-Sekimoto Y."/>
            <person name="Mashiguchi K."/>
            <person name="Awai K."/>
            <person name="Shimojima M."/>
            <person name="Masuda S."/>
            <person name="Iwai M."/>
            <person name="Nobusawa T."/>
            <person name="Narise T."/>
            <person name="Kondo S."/>
            <person name="Saito H."/>
            <person name="Sato R."/>
            <person name="Murakawa M."/>
            <person name="Ihara Y."/>
            <person name="Oshima-Yamada Y."/>
            <person name="Ohtaka K."/>
            <person name="Satoh M."/>
            <person name="Sonobe K."/>
            <person name="Ishii M."/>
            <person name="Ohtani R."/>
            <person name="Kanamori-Sato M."/>
            <person name="Honoki R."/>
            <person name="Miyazaki D."/>
            <person name="Mochizuki H."/>
            <person name="Umetsu J."/>
            <person name="Higashi K."/>
            <person name="Shibata D."/>
            <person name="Kamiya Y."/>
            <person name="Sato N."/>
            <person name="Nakamura Y."/>
            <person name="Tabata S."/>
            <person name="Ida S."/>
            <person name="Kurokawa K."/>
            <person name="Ohta H."/>
        </authorList>
    </citation>
    <scope>NUCLEOTIDE SEQUENCE [LARGE SCALE GENOMIC DNA]</scope>
    <source>
        <strain evidence="3 4">NIES-2285</strain>
    </source>
</reference>
<evidence type="ECO:0000313" key="4">
    <source>
        <dbReference type="Proteomes" id="UP000054558"/>
    </source>
</evidence>
<organism evidence="3 4">
    <name type="scientific">Klebsormidium nitens</name>
    <name type="common">Green alga</name>
    <name type="synonym">Ulothrix nitens</name>
    <dbReference type="NCBI Taxonomy" id="105231"/>
    <lineage>
        <taxon>Eukaryota</taxon>
        <taxon>Viridiplantae</taxon>
        <taxon>Streptophyta</taxon>
        <taxon>Klebsormidiophyceae</taxon>
        <taxon>Klebsormidiales</taxon>
        <taxon>Klebsormidiaceae</taxon>
        <taxon>Klebsormidium</taxon>
    </lineage>
</organism>